<evidence type="ECO:0000256" key="1">
    <source>
        <dbReference type="SAM" id="MobiDB-lite"/>
    </source>
</evidence>
<name>A0A9Q0JPG4_9ROSI</name>
<feature type="region of interest" description="Disordered" evidence="1">
    <location>
        <begin position="38"/>
        <end position="141"/>
    </location>
</feature>
<dbReference type="Proteomes" id="UP001141552">
    <property type="component" value="Unassembled WGS sequence"/>
</dbReference>
<reference evidence="2" key="2">
    <citation type="journal article" date="2023" name="Plants (Basel)">
        <title>Annotation of the Turnera subulata (Passifloraceae) Draft Genome Reveals the S-Locus Evolved after the Divergence of Turneroideae from Passifloroideae in a Stepwise Manner.</title>
        <authorList>
            <person name="Henning P.M."/>
            <person name="Roalson E.H."/>
            <person name="Mir W."/>
            <person name="McCubbin A.G."/>
            <person name="Shore J.S."/>
        </authorList>
    </citation>
    <scope>NUCLEOTIDE SEQUENCE</scope>
    <source>
        <strain evidence="2">F60SS</strain>
    </source>
</reference>
<gene>
    <name evidence="2" type="ORF">Tsubulata_035165</name>
</gene>
<feature type="compositionally biased region" description="Low complexity" evidence="1">
    <location>
        <begin position="61"/>
        <end position="77"/>
    </location>
</feature>
<reference evidence="2" key="1">
    <citation type="submission" date="2022-02" db="EMBL/GenBank/DDBJ databases">
        <authorList>
            <person name="Henning P.M."/>
            <person name="McCubbin A.G."/>
            <person name="Shore J.S."/>
        </authorList>
    </citation>
    <scope>NUCLEOTIDE SEQUENCE</scope>
    <source>
        <strain evidence="2">F60SS</strain>
        <tissue evidence="2">Leaves</tissue>
    </source>
</reference>
<dbReference type="EMBL" id="JAKUCV010000665">
    <property type="protein sequence ID" value="KAJ4849239.1"/>
    <property type="molecule type" value="Genomic_DNA"/>
</dbReference>
<proteinExistence type="predicted"/>
<organism evidence="2 3">
    <name type="scientific">Turnera subulata</name>
    <dbReference type="NCBI Taxonomy" id="218843"/>
    <lineage>
        <taxon>Eukaryota</taxon>
        <taxon>Viridiplantae</taxon>
        <taxon>Streptophyta</taxon>
        <taxon>Embryophyta</taxon>
        <taxon>Tracheophyta</taxon>
        <taxon>Spermatophyta</taxon>
        <taxon>Magnoliopsida</taxon>
        <taxon>eudicotyledons</taxon>
        <taxon>Gunneridae</taxon>
        <taxon>Pentapetalae</taxon>
        <taxon>rosids</taxon>
        <taxon>fabids</taxon>
        <taxon>Malpighiales</taxon>
        <taxon>Passifloraceae</taxon>
        <taxon>Turnera</taxon>
    </lineage>
</organism>
<dbReference type="AlphaFoldDB" id="A0A9Q0JPG4"/>
<keyword evidence="3" id="KW-1185">Reference proteome</keyword>
<comment type="caution">
    <text evidence="2">The sequence shown here is derived from an EMBL/GenBank/DDBJ whole genome shotgun (WGS) entry which is preliminary data.</text>
</comment>
<accession>A0A9Q0JPG4</accession>
<evidence type="ECO:0000313" key="3">
    <source>
        <dbReference type="Proteomes" id="UP001141552"/>
    </source>
</evidence>
<sequence>MTSANSPSQWLHRLEGHTSAVRALAKCPSSRNLLASACESQTNPGLPLPEVDSGTSEKAGSRCSHSPSRSLSSSCREGSSRSLERAPPSASRTAHDLAHTPSLEDLINQNTKAKSSAIRPSSPGRVTRVGSKRGIPPAAPSSYKKVRFDLDFPSSNKGKGVALGSRPLKGSSSVPSHLVDLELSQDSLSRRFVSSDSVPDLDKLSLTGLVSVLDNPANADQADKALSAFCTKTFRECPILHKRYQGVSGEVFSSQASMIFQLALQSYAMENYNGDLCRKGKEAEQKAAILVEKNRTLELTIKEERKLSGVRLSKAESDLKESLDEQKRHGTIVEFESHIPGYILRVTEKHRRQVQEKYPDDSASYLQDDVIHPPLEDEEETVSGDDIDDGAEDTVVDDLPENGAWSSPLSIAGAVLPCSCQLNSVGEVREDGEVSPPVAATASEDN</sequence>
<evidence type="ECO:0000313" key="2">
    <source>
        <dbReference type="EMBL" id="KAJ4849239.1"/>
    </source>
</evidence>
<protein>
    <submittedName>
        <fullName evidence="2">Uncharacterized protein</fullName>
    </submittedName>
</protein>